<reference evidence="10" key="1">
    <citation type="journal article" date="2015" name="Genome Announc.">
        <title>Draft genome sequence of the cellulolytic fungus Chaetomium globosum.</title>
        <authorList>
            <person name="Cuomo C.A."/>
            <person name="Untereiner W.A."/>
            <person name="Ma L.-J."/>
            <person name="Grabherr M."/>
            <person name="Birren B.W."/>
        </authorList>
    </citation>
    <scope>NUCLEOTIDE SEQUENCE [LARGE SCALE GENOMIC DNA]</scope>
    <source>
        <strain evidence="10">ATCC 6205 / CBS 148.51 / DSM 1962 / NBRC 6347 / NRRL 1970</strain>
    </source>
</reference>
<protein>
    <recommendedName>
        <fullName evidence="5">DNA 3'-5' helicase</fullName>
        <ecNumber evidence="5">5.6.2.4</ecNumber>
    </recommendedName>
</protein>
<feature type="region of interest" description="Disordered" evidence="6">
    <location>
        <begin position="474"/>
        <end position="494"/>
    </location>
</feature>
<dbReference type="GO" id="GO:0005694">
    <property type="term" value="C:chromosome"/>
    <property type="evidence" value="ECO:0007669"/>
    <property type="project" value="TreeGrafter"/>
</dbReference>
<evidence type="ECO:0000256" key="1">
    <source>
        <dbReference type="ARBA" id="ARBA00005446"/>
    </source>
</evidence>
<dbReference type="PROSITE" id="PS51194">
    <property type="entry name" value="HELICASE_CTER"/>
    <property type="match status" value="1"/>
</dbReference>
<sequence length="1582" mass="175770">MAVGELIYNAEHRVVVCRPCGTCLVPDGQQGRWENHLRKEPHRLKGDRLKRMLDVLSKYELRGRDELKRQRPSRRRPCEKIAGLASYGGYLCACDVENCDFATTRLSLMHDHMPRHGRTASQHTGEGPLWRSCTLQTYFTARQLVDYFVVVEPGGMGQGQGSDTSGEVVGGLGDPPPSSPERRMFDGLREDIRQADRDLDAKAAVVEDPGEGRADRERWLIYTGFPTHLRGLSDAEIESSFRPPKSTNPLLKHPSGRGGELSSTDDDDDDDDDDDGDGDSDHGGDRCERDLRRILEAADTWLWKANDLVADGSMQRRMTHQRAQTLSDFAAGAGKKGRDIAFRCFKRAPTLVAYFRRMKELLTYYYRVVYREDGHFTRGTEAPAPTLPRDIIEPTQRQRDAMDEIHRALRRQDEKEKGVGNGDGDGDGDDEGLEAAIREFYVALICQTVGSAHFRSPVISFCAMLSRTKRFSSGARRGGWKDRAARNGTGDDELDEAARRRRKLRCWHDPGNYSSTLSALIWSAQLVLFESVCFRERDDEDRIPAALARICEEFMHQKGETTFGHILQWRLYLTTVASSAVSRRQALWSLCGQRIVYLGTSLHMADVTKLIVSEYRRARALLYDGLLLGAESIGAIEPWRLVDDLDAEDYGGSWLTDERNADVLRGTRDALLRQIEGRADLRQLFLFTGERRSGQRDGRQPAPSGPGAAMTLCSRAMAAYEAEVQEFLQSISALLFVSPMPPLRASEFLSITATNSASRRRSMLLWERELMIHVRYRKTVEQTGKDGDNIRFVPAAISELVLTFLAVVQPLRLCFLRQAEPGALLSPYLFSKIDGTVWRDEMVSRCLSRACARAEVPEFKVAWWRQVAASITKEKFTGRERANFDLEELDEPEEAIEEEDLLVDLAESSNHSFRTFNHAYAGSTTLAMNTIMHRAHRASLSWRTLFRVDEVLAREMVAGGGGGGGGHKRPGSAVEMGKMGAMGACKKARTHAAEQVVAVLATGSGKTLIVMVAAVLAGAKTTILILPTLALRTNMMARFSKFGIKAMEWAPGELKAAPLVVVSAEAACTSGFLDYAHRLDGQQRLDRIVVDECHLTVTATFRKSMTQLGSYVRQIPTQTVWLTATLPPAFEEAFLRRNLLVRPRMVRESTNRANLRYSIIRYRGPGGLCDRAAELVRTLLAGESRGGKGEGVAGAACGDDQPARMIVCCPTLDLVGELAETLDCPMYTGDRETTSGEEKEAAIDRWLGPAGSPVIVATSALGVGFDHPNVRWVVHAGAPRCMTDFSQESGRAGRDGGPAQSVVLLSAAWQPHPPADPDEESMQLYLAQQHCLRAVMSQFLDRPVDWRWCMENEELCGVCPEPHTEPRPPGLPLTPEATSTSAVREAQGPSDLAKVDIGRAGDMEYTGPGEVLHRARLDDEVLRRFEASLEAMRGCCLLCRVEGGKPFDHGAAACSRRRLWIGAKAKTIRTCADEGKPWMAKFTACFICYLPQTICSRADPGARAEDGDSADTCRFRDMIMPLCYGAFFRAGPRGLIKKHFPRRFRDIDDYMRWLGEPTELGRTPCIQAIRVAEMLLGELQGA</sequence>
<feature type="region of interest" description="Disordered" evidence="6">
    <location>
        <begin position="157"/>
        <end position="184"/>
    </location>
</feature>
<keyword evidence="3" id="KW-0067">ATP-binding</keyword>
<dbReference type="HOGENOM" id="CLU_001104_5_1_1"/>
<evidence type="ECO:0000256" key="5">
    <source>
        <dbReference type="ARBA" id="ARBA00034808"/>
    </source>
</evidence>
<dbReference type="SUPFAM" id="SSF52540">
    <property type="entry name" value="P-loop containing nucleoside triphosphate hydrolases"/>
    <property type="match status" value="1"/>
</dbReference>
<evidence type="ECO:0000256" key="2">
    <source>
        <dbReference type="ARBA" id="ARBA00022741"/>
    </source>
</evidence>
<dbReference type="RefSeq" id="XP_001230213.1">
    <property type="nucleotide sequence ID" value="XM_001230212.1"/>
</dbReference>
<evidence type="ECO:0000313" key="9">
    <source>
        <dbReference type="EMBL" id="EAQ91762.1"/>
    </source>
</evidence>
<dbReference type="Pfam" id="PF12013">
    <property type="entry name" value="OrsD"/>
    <property type="match status" value="1"/>
</dbReference>
<dbReference type="PANTHER" id="PTHR13710">
    <property type="entry name" value="DNA HELICASE RECQ FAMILY MEMBER"/>
    <property type="match status" value="1"/>
</dbReference>
<evidence type="ECO:0000313" key="10">
    <source>
        <dbReference type="Proteomes" id="UP000001056"/>
    </source>
</evidence>
<keyword evidence="2" id="KW-0547">Nucleotide-binding</keyword>
<dbReference type="Proteomes" id="UP000001056">
    <property type="component" value="Unassembled WGS sequence"/>
</dbReference>
<dbReference type="SMART" id="SM00487">
    <property type="entry name" value="DEXDc"/>
    <property type="match status" value="1"/>
</dbReference>
<feature type="region of interest" description="Disordered" evidence="6">
    <location>
        <begin position="238"/>
        <end position="286"/>
    </location>
</feature>
<dbReference type="OMA" id="RPCGTCL"/>
<dbReference type="Pfam" id="PF00270">
    <property type="entry name" value="DEAD"/>
    <property type="match status" value="1"/>
</dbReference>
<evidence type="ECO:0000259" key="8">
    <source>
        <dbReference type="PROSITE" id="PS51194"/>
    </source>
</evidence>
<evidence type="ECO:0000256" key="6">
    <source>
        <dbReference type="SAM" id="MobiDB-lite"/>
    </source>
</evidence>
<evidence type="ECO:0000256" key="4">
    <source>
        <dbReference type="ARBA" id="ARBA00034617"/>
    </source>
</evidence>
<dbReference type="STRING" id="306901.Q2H7V7"/>
<dbReference type="InterPro" id="IPR011545">
    <property type="entry name" value="DEAD/DEAH_box_helicase_dom"/>
</dbReference>
<feature type="compositionally biased region" description="Acidic residues" evidence="6">
    <location>
        <begin position="263"/>
        <end position="278"/>
    </location>
</feature>
<dbReference type="GO" id="GO:0003676">
    <property type="term" value="F:nucleic acid binding"/>
    <property type="evidence" value="ECO:0007669"/>
    <property type="project" value="InterPro"/>
</dbReference>
<dbReference type="Gene3D" id="3.40.50.300">
    <property type="entry name" value="P-loop containing nucleotide triphosphate hydrolases"/>
    <property type="match status" value="2"/>
</dbReference>
<dbReference type="VEuPathDB" id="FungiDB:CHGG_03697"/>
<comment type="similarity">
    <text evidence="1">Belongs to the helicase family. RecQ subfamily.</text>
</comment>
<accession>Q2H7V7</accession>
<dbReference type="GO" id="GO:0000724">
    <property type="term" value="P:double-strand break repair via homologous recombination"/>
    <property type="evidence" value="ECO:0007669"/>
    <property type="project" value="TreeGrafter"/>
</dbReference>
<dbReference type="InterPro" id="IPR027417">
    <property type="entry name" value="P-loop_NTPase"/>
</dbReference>
<dbReference type="EC" id="5.6.2.4" evidence="5"/>
<organism evidence="9 10">
    <name type="scientific">Chaetomium globosum (strain ATCC 6205 / CBS 148.51 / DSM 1962 / NBRC 6347 / NRRL 1970)</name>
    <name type="common">Soil fungus</name>
    <dbReference type="NCBI Taxonomy" id="306901"/>
    <lineage>
        <taxon>Eukaryota</taxon>
        <taxon>Fungi</taxon>
        <taxon>Dikarya</taxon>
        <taxon>Ascomycota</taxon>
        <taxon>Pezizomycotina</taxon>
        <taxon>Sordariomycetes</taxon>
        <taxon>Sordariomycetidae</taxon>
        <taxon>Sordariales</taxon>
        <taxon>Chaetomiaceae</taxon>
        <taxon>Chaetomium</taxon>
    </lineage>
</organism>
<dbReference type="eggNOG" id="KOG0351">
    <property type="taxonomic scope" value="Eukaryota"/>
</dbReference>
<dbReference type="EMBL" id="CH408030">
    <property type="protein sequence ID" value="EAQ91762.1"/>
    <property type="molecule type" value="Genomic_DNA"/>
</dbReference>
<comment type="catalytic activity">
    <reaction evidence="4">
        <text>Couples ATP hydrolysis with the unwinding of duplex DNA by translocating in the 3'-5' direction.</text>
        <dbReference type="EC" id="5.6.2.4"/>
    </reaction>
</comment>
<proteinExistence type="inferred from homology"/>
<feature type="domain" description="Helicase ATP-binding" evidence="7">
    <location>
        <begin position="987"/>
        <end position="1144"/>
    </location>
</feature>
<dbReference type="InterPro" id="IPR022698">
    <property type="entry name" value="OrsD"/>
</dbReference>
<evidence type="ECO:0000259" key="7">
    <source>
        <dbReference type="PROSITE" id="PS51192"/>
    </source>
</evidence>
<evidence type="ECO:0000256" key="3">
    <source>
        <dbReference type="ARBA" id="ARBA00022840"/>
    </source>
</evidence>
<dbReference type="PANTHER" id="PTHR13710:SF154">
    <property type="entry name" value="RECQ HELICASE, PUTATIVE (AFU_ORTHOLOGUE AFUA_6G14720)-RELATED"/>
    <property type="match status" value="1"/>
</dbReference>
<dbReference type="GeneID" id="4389792"/>
<dbReference type="InterPro" id="IPR001650">
    <property type="entry name" value="Helicase_C-like"/>
</dbReference>
<feature type="domain" description="Helicase C-terminal" evidence="8">
    <location>
        <begin position="1174"/>
        <end position="1347"/>
    </location>
</feature>
<dbReference type="OrthoDB" id="5075206at2759"/>
<keyword evidence="10" id="KW-1185">Reference proteome</keyword>
<dbReference type="GO" id="GO:0043138">
    <property type="term" value="F:3'-5' DNA helicase activity"/>
    <property type="evidence" value="ECO:0007669"/>
    <property type="project" value="UniProtKB-EC"/>
</dbReference>
<dbReference type="PROSITE" id="PS51192">
    <property type="entry name" value="HELICASE_ATP_BIND_1"/>
    <property type="match status" value="1"/>
</dbReference>
<dbReference type="GO" id="GO:0009378">
    <property type="term" value="F:four-way junction helicase activity"/>
    <property type="evidence" value="ECO:0007669"/>
    <property type="project" value="TreeGrafter"/>
</dbReference>
<dbReference type="Pfam" id="PF00271">
    <property type="entry name" value="Helicase_C"/>
    <property type="match status" value="1"/>
</dbReference>
<dbReference type="InterPro" id="IPR014001">
    <property type="entry name" value="Helicase_ATP-bd"/>
</dbReference>
<dbReference type="InParanoid" id="Q2H7V7"/>
<dbReference type="GO" id="GO:0005737">
    <property type="term" value="C:cytoplasm"/>
    <property type="evidence" value="ECO:0007669"/>
    <property type="project" value="TreeGrafter"/>
</dbReference>
<name>Q2H7V7_CHAGB</name>
<gene>
    <name evidence="9" type="ORF">CHGG_03697</name>
</gene>
<dbReference type="SMART" id="SM00490">
    <property type="entry name" value="HELICc"/>
    <property type="match status" value="1"/>
</dbReference>
<dbReference type="GO" id="GO:0005524">
    <property type="term" value="F:ATP binding"/>
    <property type="evidence" value="ECO:0007669"/>
    <property type="project" value="UniProtKB-KW"/>
</dbReference>